<dbReference type="SUPFAM" id="SSF55816">
    <property type="entry name" value="5'-nucleotidase (syn. UDP-sugar hydrolase), C-terminal domain"/>
    <property type="match status" value="1"/>
</dbReference>
<dbReference type="GO" id="GO:0046872">
    <property type="term" value="F:metal ion binding"/>
    <property type="evidence" value="ECO:0007669"/>
    <property type="project" value="InterPro"/>
</dbReference>
<dbReference type="InterPro" id="IPR036907">
    <property type="entry name" value="5'-Nucleotdase_C_sf"/>
</dbReference>
<evidence type="ECO:0000313" key="7">
    <source>
        <dbReference type="EMBL" id="PKD42523.1"/>
    </source>
</evidence>
<dbReference type="GO" id="GO:0009166">
    <property type="term" value="P:nucleotide catabolic process"/>
    <property type="evidence" value="ECO:0007669"/>
    <property type="project" value="InterPro"/>
</dbReference>
<dbReference type="InterPro" id="IPR006146">
    <property type="entry name" value="5'-Nucleotdase_CS"/>
</dbReference>
<dbReference type="AlphaFoldDB" id="A0A2N0VEB2"/>
<dbReference type="PRINTS" id="PR01607">
    <property type="entry name" value="APYRASEFAMLY"/>
</dbReference>
<reference evidence="7 8" key="1">
    <citation type="submission" date="2017-11" db="EMBL/GenBank/DDBJ databases">
        <title>Rhodohalobacter 15182 sp. nov., isolated from a salt lake.</title>
        <authorList>
            <person name="Han S."/>
        </authorList>
    </citation>
    <scope>NUCLEOTIDE SEQUENCE [LARGE SCALE GENOMIC DNA]</scope>
    <source>
        <strain evidence="7 8">15182</strain>
    </source>
</reference>
<evidence type="ECO:0000256" key="2">
    <source>
        <dbReference type="ARBA" id="ARBA00022729"/>
    </source>
</evidence>
<dbReference type="SUPFAM" id="SSF56300">
    <property type="entry name" value="Metallo-dependent phosphatases"/>
    <property type="match status" value="1"/>
</dbReference>
<dbReference type="Pfam" id="PF00149">
    <property type="entry name" value="Metallophos"/>
    <property type="match status" value="1"/>
</dbReference>
<evidence type="ECO:0000256" key="1">
    <source>
        <dbReference type="ARBA" id="ARBA00006654"/>
    </source>
</evidence>
<dbReference type="InterPro" id="IPR029052">
    <property type="entry name" value="Metallo-depent_PP-like"/>
</dbReference>
<accession>A0A2N0VEB2</accession>
<gene>
    <name evidence="7" type="ORF">CWD77_14010</name>
</gene>
<dbReference type="OrthoDB" id="9775118at2"/>
<dbReference type="InterPro" id="IPR004843">
    <property type="entry name" value="Calcineurin-like_PHP"/>
</dbReference>
<organism evidence="7 8">
    <name type="scientific">Rhodohalobacter barkolensis</name>
    <dbReference type="NCBI Taxonomy" id="2053187"/>
    <lineage>
        <taxon>Bacteria</taxon>
        <taxon>Pseudomonadati</taxon>
        <taxon>Balneolota</taxon>
        <taxon>Balneolia</taxon>
        <taxon>Balneolales</taxon>
        <taxon>Balneolaceae</taxon>
        <taxon>Rhodohalobacter</taxon>
    </lineage>
</organism>
<keyword evidence="4" id="KW-0812">Transmembrane</keyword>
<dbReference type="CDD" id="cd00845">
    <property type="entry name" value="MPP_UshA_N_like"/>
    <property type="match status" value="1"/>
</dbReference>
<dbReference type="Gene3D" id="3.60.21.10">
    <property type="match status" value="1"/>
</dbReference>
<dbReference type="PROSITE" id="PS00786">
    <property type="entry name" value="5_NUCLEOTIDASE_2"/>
    <property type="match status" value="1"/>
</dbReference>
<keyword evidence="4" id="KW-0472">Membrane</keyword>
<feature type="domain" description="Calcineurin-like phosphoesterase" evidence="5">
    <location>
        <begin position="31"/>
        <end position="260"/>
    </location>
</feature>
<dbReference type="GO" id="GO:0000166">
    <property type="term" value="F:nucleotide binding"/>
    <property type="evidence" value="ECO:0007669"/>
    <property type="project" value="UniProtKB-KW"/>
</dbReference>
<keyword evidence="4" id="KW-1133">Transmembrane helix</keyword>
<dbReference type="RefSeq" id="WP_101074208.1">
    <property type="nucleotide sequence ID" value="NZ_PISP01000006.1"/>
</dbReference>
<name>A0A2N0VEB2_9BACT</name>
<dbReference type="PANTHER" id="PTHR11575">
    <property type="entry name" value="5'-NUCLEOTIDASE-RELATED"/>
    <property type="match status" value="1"/>
</dbReference>
<evidence type="ECO:0000259" key="5">
    <source>
        <dbReference type="Pfam" id="PF00149"/>
    </source>
</evidence>
<dbReference type="Pfam" id="PF02872">
    <property type="entry name" value="5_nucleotid_C"/>
    <property type="match status" value="1"/>
</dbReference>
<proteinExistence type="inferred from homology"/>
<dbReference type="EMBL" id="PISP01000006">
    <property type="protein sequence ID" value="PKD42523.1"/>
    <property type="molecule type" value="Genomic_DNA"/>
</dbReference>
<protein>
    <recommendedName>
        <fullName evidence="9">Bifunctional metallophosphatase/5'-nucleotidase</fullName>
    </recommendedName>
</protein>
<keyword evidence="3" id="KW-0378">Hydrolase</keyword>
<dbReference type="InterPro" id="IPR006179">
    <property type="entry name" value="5_nucleotidase/apyrase"/>
</dbReference>
<dbReference type="GO" id="GO:0030288">
    <property type="term" value="C:outer membrane-bounded periplasmic space"/>
    <property type="evidence" value="ECO:0007669"/>
    <property type="project" value="TreeGrafter"/>
</dbReference>
<keyword evidence="3" id="KW-0547">Nucleotide-binding</keyword>
<dbReference type="InterPro" id="IPR008334">
    <property type="entry name" value="5'-Nucleotdase_C"/>
</dbReference>
<evidence type="ECO:0000259" key="6">
    <source>
        <dbReference type="Pfam" id="PF02872"/>
    </source>
</evidence>
<sequence>MKLKFTFLVLLSSAAFTIYGQQIQQDEVRFTILHTNDEHSHLIPIPAVNDHPEYRNLAGGGIARLAGAINMVRNEKREAGESVLLFSGGDILGGPAFGWLPLREGLAPELNLFQNMGYDAITIGNHEFDYGADVYARYLADAGYPDAGEQTVILGTNVRPPQDHPLSERGIQNHFVKELENGLRIGVFGLIGNDAISKTAQPGPVQFNDPFESAKKAVTELKEQDVDLIISINHSGVAEDRQLAEMLPEIDVIVGGHTHTALHGPVYVGDTIIVQAGNYMQFLGRLELSYSYELDEVSVLNEENGNPFLIPIDSTVNPDEEIAAEVERYSEILNSWLSDLTDGGIRDIRQTVALSDFPIVRDDFQRESAIGNFITDAMNYSANRVLDRPADIAVQANGAIRSDIIPGEEVWNKGEITFYDMMMAFGLGSGDDGSPGYPMVSFYLTEQEVRNALEVSILLSELMGDNYFLQFSGLNMIYNPDRAVLFTVPFVGTPIPSSRSVLRAELVSGEEVTPIRKDSDQLFHVVADYYIAGFLPMVGEKLPNLAITLRDENGRAISLDEAIIMDGDRQLKVWASVLDYLESFEKSEEGIPVIPDRYQSPEGRLTVTYTLPLWIWPVAAIVLIGLVIFLIAKRR</sequence>
<comment type="caution">
    <text evidence="7">The sequence shown here is derived from an EMBL/GenBank/DDBJ whole genome shotgun (WGS) entry which is preliminary data.</text>
</comment>
<keyword evidence="8" id="KW-1185">Reference proteome</keyword>
<dbReference type="Proteomes" id="UP000233398">
    <property type="component" value="Unassembled WGS sequence"/>
</dbReference>
<evidence type="ECO:0008006" key="9">
    <source>
        <dbReference type="Google" id="ProtNLM"/>
    </source>
</evidence>
<feature type="domain" description="5'-Nucleotidase C-terminal" evidence="6">
    <location>
        <begin position="359"/>
        <end position="532"/>
    </location>
</feature>
<keyword evidence="2" id="KW-0732">Signal</keyword>
<evidence type="ECO:0000256" key="3">
    <source>
        <dbReference type="RuleBase" id="RU362119"/>
    </source>
</evidence>
<evidence type="ECO:0000256" key="4">
    <source>
        <dbReference type="SAM" id="Phobius"/>
    </source>
</evidence>
<dbReference type="Gene3D" id="3.90.780.10">
    <property type="entry name" value="5'-Nucleotidase, C-terminal domain"/>
    <property type="match status" value="1"/>
</dbReference>
<dbReference type="GO" id="GO:0016788">
    <property type="term" value="F:hydrolase activity, acting on ester bonds"/>
    <property type="evidence" value="ECO:0007669"/>
    <property type="project" value="InterPro"/>
</dbReference>
<evidence type="ECO:0000313" key="8">
    <source>
        <dbReference type="Proteomes" id="UP000233398"/>
    </source>
</evidence>
<comment type="similarity">
    <text evidence="1 3">Belongs to the 5'-nucleotidase family.</text>
</comment>
<feature type="transmembrane region" description="Helical" evidence="4">
    <location>
        <begin position="613"/>
        <end position="632"/>
    </location>
</feature>
<dbReference type="PANTHER" id="PTHR11575:SF24">
    <property type="entry name" value="5'-NUCLEOTIDASE"/>
    <property type="match status" value="1"/>
</dbReference>